<dbReference type="InterPro" id="IPR029704">
    <property type="entry name" value="STEEP-like"/>
</dbReference>
<dbReference type="PANTHER" id="PTHR46355:SF1">
    <property type="entry name" value="STING ER EXIT PROTEIN"/>
    <property type="match status" value="1"/>
</dbReference>
<dbReference type="Pfam" id="PF25809">
    <property type="entry name" value="STEEP1"/>
    <property type="match status" value="1"/>
</dbReference>
<dbReference type="GO" id="GO:0005737">
    <property type="term" value="C:cytoplasm"/>
    <property type="evidence" value="ECO:0007669"/>
    <property type="project" value="GOC"/>
</dbReference>
<organism evidence="3 4">
    <name type="scientific">Blepharisma stoltei</name>
    <dbReference type="NCBI Taxonomy" id="1481888"/>
    <lineage>
        <taxon>Eukaryota</taxon>
        <taxon>Sar</taxon>
        <taxon>Alveolata</taxon>
        <taxon>Ciliophora</taxon>
        <taxon>Postciliodesmatophora</taxon>
        <taxon>Heterotrichea</taxon>
        <taxon>Heterotrichida</taxon>
        <taxon>Blepharismidae</taxon>
        <taxon>Blepharisma</taxon>
    </lineage>
</organism>
<dbReference type="GO" id="GO:0090158">
    <property type="term" value="P:endoplasmic reticulum membrane organization"/>
    <property type="evidence" value="ECO:0007669"/>
    <property type="project" value="TreeGrafter"/>
</dbReference>
<dbReference type="GO" id="GO:0006888">
    <property type="term" value="P:endoplasmic reticulum to Golgi vesicle-mediated transport"/>
    <property type="evidence" value="ECO:0007669"/>
    <property type="project" value="TreeGrafter"/>
</dbReference>
<dbReference type="Proteomes" id="UP001162131">
    <property type="component" value="Unassembled WGS sequence"/>
</dbReference>
<dbReference type="EMBL" id="CAJZBQ010000056">
    <property type="protein sequence ID" value="CAG9333159.1"/>
    <property type="molecule type" value="Genomic_DNA"/>
</dbReference>
<gene>
    <name evidence="3" type="ORF">BSTOLATCC_MIC57978</name>
</gene>
<protein>
    <recommendedName>
        <fullName evidence="2">STEEP1 domain-containing protein</fullName>
    </recommendedName>
</protein>
<accession>A0AAU9KIL1</accession>
<reference evidence="3" key="1">
    <citation type="submission" date="2021-09" db="EMBL/GenBank/DDBJ databases">
        <authorList>
            <consortium name="AG Swart"/>
            <person name="Singh M."/>
            <person name="Singh A."/>
            <person name="Seah K."/>
            <person name="Emmerich C."/>
        </authorList>
    </citation>
    <scope>NUCLEOTIDE SEQUENCE</scope>
    <source>
        <strain evidence="3">ATCC30299</strain>
    </source>
</reference>
<feature type="domain" description="STEEP1" evidence="2">
    <location>
        <begin position="56"/>
        <end position="145"/>
    </location>
</feature>
<evidence type="ECO:0000313" key="4">
    <source>
        <dbReference type="Proteomes" id="UP001162131"/>
    </source>
</evidence>
<evidence type="ECO:0000259" key="2">
    <source>
        <dbReference type="Pfam" id="PF25809"/>
    </source>
</evidence>
<evidence type="ECO:0000313" key="3">
    <source>
        <dbReference type="EMBL" id="CAG9333159.1"/>
    </source>
</evidence>
<sequence>MVDNNIMPTSGQREIDPITLAKIKQQAQDREYDIVEEPIGRIKLKNYTSEDSTLANEKPFISYYCSLCGDHAFVSSVPLIELPRRRTDFSLIIPASQSMVFQRYMAPGDIIGVRRENGIEKQWRWKCKGCNIDLGYQCVNFDSKLPNEIAPQLYKNTNSVKVQAKNPNKLNFYILRNALATDVSCSELLEEFARLNSIKKRQEIDNEPNN</sequence>
<comment type="similarity">
    <text evidence="1">Belongs to the STEEP1 family.</text>
</comment>
<name>A0AAU9KIL1_9CILI</name>
<proteinExistence type="inferred from homology"/>
<keyword evidence="4" id="KW-1185">Reference proteome</keyword>
<evidence type="ECO:0000256" key="1">
    <source>
        <dbReference type="ARBA" id="ARBA00024205"/>
    </source>
</evidence>
<dbReference type="InterPro" id="IPR057965">
    <property type="entry name" value="STEEP1_dom"/>
</dbReference>
<dbReference type="PANTHER" id="PTHR46355">
    <property type="entry name" value="UPF0428 PROTEIN CXORF56"/>
    <property type="match status" value="1"/>
</dbReference>
<comment type="caution">
    <text evidence="3">The sequence shown here is derived from an EMBL/GenBank/DDBJ whole genome shotgun (WGS) entry which is preliminary data.</text>
</comment>
<dbReference type="AlphaFoldDB" id="A0AAU9KIL1"/>